<evidence type="ECO:0000313" key="1">
    <source>
        <dbReference type="EMBL" id="CDR49005.1"/>
    </source>
</evidence>
<sequence length="399" mass="44542">MPKDYLTSLPPKLFDYICQLVIDDRPQQYLGGISKAFLPSARERTFRSVSAETEPAATKLFEALAASPGAASHVNYLTLRLPETAFSSKAFAPTVRAAIRHLRKLGILEVSGAYELSKRLLSPTSPSTLPELFWLKICSTLKGWRSPFSPEHYRTLKHYGRLYRLDLSIQRSKIWRIGWSPRGAEPISMPSTFRQLKLGGGAVETSKADVLANAFTPSVLQLEGGRGSDAPISPRLHRLPCSVAELSLQRYSPLLEDLSAVLPNLRQVKELSLYGSFDCSTILPLLARELPYLAYLGLEANESFTAQHLVDILQGPQKILTLRFLFLAGPFARRSVHVSLEPEELIEVVELADREDVRIAGSRFWAAVREQGRREGYLAAKEELRREDARRAAASAAEW</sequence>
<reference evidence="1" key="1">
    <citation type="journal article" date="2014" name="Genome Announc.">
        <title>Draft genome sequence of Rhodosporidium toruloides CECT1137, an oleaginous yeast of biotechnological interest.</title>
        <authorList>
            <person name="Morin N."/>
            <person name="Calcas X."/>
            <person name="Devillers H."/>
            <person name="Durrens P."/>
            <person name="Sherman D.J."/>
            <person name="Nicaud J.-M."/>
            <person name="Neuveglise C."/>
        </authorList>
    </citation>
    <scope>NUCLEOTIDE SEQUENCE</scope>
    <source>
        <strain evidence="1">CECT1137</strain>
    </source>
</reference>
<name>A0A061BG89_RHOTO</name>
<dbReference type="AlphaFoldDB" id="A0A061BG89"/>
<dbReference type="OrthoDB" id="10545779at2759"/>
<proteinExistence type="predicted"/>
<dbReference type="SUPFAM" id="SSF52047">
    <property type="entry name" value="RNI-like"/>
    <property type="match status" value="1"/>
</dbReference>
<organism evidence="1">
    <name type="scientific">Rhodotorula toruloides</name>
    <name type="common">Yeast</name>
    <name type="synonym">Rhodosporidium toruloides</name>
    <dbReference type="NCBI Taxonomy" id="5286"/>
    <lineage>
        <taxon>Eukaryota</taxon>
        <taxon>Fungi</taxon>
        <taxon>Dikarya</taxon>
        <taxon>Basidiomycota</taxon>
        <taxon>Pucciniomycotina</taxon>
        <taxon>Microbotryomycetes</taxon>
        <taxon>Sporidiobolales</taxon>
        <taxon>Sporidiobolaceae</taxon>
        <taxon>Rhodotorula</taxon>
    </lineage>
</organism>
<gene>
    <name evidence="1" type="ORF">RHTO0S_22e01090g</name>
</gene>
<dbReference type="EMBL" id="LK052957">
    <property type="protein sequence ID" value="CDR49005.1"/>
    <property type="molecule type" value="Genomic_DNA"/>
</dbReference>
<accession>A0A061BG89</accession>
<protein>
    <submittedName>
        <fullName evidence="1">RHTO0S22e01090g1_1</fullName>
    </submittedName>
</protein>